<accession>A0A284RJZ5</accession>
<sequence>MTTLPPELVEIIVSEVWHSEMPSFIRTTFMTTCPSINRTWKAVFAPIASQDIYIPNLAYIYYLCDIARDGKSIIYHDFIPRLARTLTCFVDSDRYAMETAVINVYYYLLFLPNDIGFITLFPHIPYISFVLWWTNVTQHCNNPICVRYHRYMSLCPIYKYPRPGGKTQLEVYVFLIDPDTSWRIQYPISFYNVDHSTLGDLLLFTNTRDNHLASLDGSRHFQTIPPGYDEEGNIWEINRRLWMASKGPCRFGCLTALLHHWEYKRVQRSLLRWN</sequence>
<proteinExistence type="predicted"/>
<protein>
    <submittedName>
        <fullName evidence="1">Uncharacterized protein</fullName>
    </submittedName>
</protein>
<dbReference type="Proteomes" id="UP000219338">
    <property type="component" value="Unassembled WGS sequence"/>
</dbReference>
<dbReference type="EMBL" id="FUEG01000010">
    <property type="protein sequence ID" value="SJL09076.1"/>
    <property type="molecule type" value="Genomic_DNA"/>
</dbReference>
<dbReference type="OrthoDB" id="2818099at2759"/>
<reference evidence="2" key="1">
    <citation type="journal article" date="2017" name="Nat. Ecol. Evol.">
        <title>Genome expansion and lineage-specific genetic innovations in the forest pathogenic fungi Armillaria.</title>
        <authorList>
            <person name="Sipos G."/>
            <person name="Prasanna A.N."/>
            <person name="Walter M.C."/>
            <person name="O'Connor E."/>
            <person name="Balint B."/>
            <person name="Krizsan K."/>
            <person name="Kiss B."/>
            <person name="Hess J."/>
            <person name="Varga T."/>
            <person name="Slot J."/>
            <person name="Riley R."/>
            <person name="Boka B."/>
            <person name="Rigling D."/>
            <person name="Barry K."/>
            <person name="Lee J."/>
            <person name="Mihaltcheva S."/>
            <person name="LaButti K."/>
            <person name="Lipzen A."/>
            <person name="Waldron R."/>
            <person name="Moloney N.M."/>
            <person name="Sperisen C."/>
            <person name="Kredics L."/>
            <person name="Vagvoelgyi C."/>
            <person name="Patrignani A."/>
            <person name="Fitzpatrick D."/>
            <person name="Nagy I."/>
            <person name="Doyle S."/>
            <person name="Anderson J.B."/>
            <person name="Grigoriev I.V."/>
            <person name="Gueldener U."/>
            <person name="Muensterkoetter M."/>
            <person name="Nagy L.G."/>
        </authorList>
    </citation>
    <scope>NUCLEOTIDE SEQUENCE [LARGE SCALE GENOMIC DNA]</scope>
    <source>
        <strain evidence="2">C18/9</strain>
    </source>
</reference>
<gene>
    <name evidence="1" type="ORF">ARMOST_12452</name>
</gene>
<organism evidence="1 2">
    <name type="scientific">Armillaria ostoyae</name>
    <name type="common">Armillaria root rot fungus</name>
    <dbReference type="NCBI Taxonomy" id="47428"/>
    <lineage>
        <taxon>Eukaryota</taxon>
        <taxon>Fungi</taxon>
        <taxon>Dikarya</taxon>
        <taxon>Basidiomycota</taxon>
        <taxon>Agaricomycotina</taxon>
        <taxon>Agaricomycetes</taxon>
        <taxon>Agaricomycetidae</taxon>
        <taxon>Agaricales</taxon>
        <taxon>Marasmiineae</taxon>
        <taxon>Physalacriaceae</taxon>
        <taxon>Armillaria</taxon>
    </lineage>
</organism>
<name>A0A284RJZ5_ARMOS</name>
<keyword evidence="2" id="KW-1185">Reference proteome</keyword>
<dbReference type="OMA" id="ARTLTCF"/>
<dbReference type="AlphaFoldDB" id="A0A284RJZ5"/>
<evidence type="ECO:0000313" key="2">
    <source>
        <dbReference type="Proteomes" id="UP000219338"/>
    </source>
</evidence>
<evidence type="ECO:0000313" key="1">
    <source>
        <dbReference type="EMBL" id="SJL09076.1"/>
    </source>
</evidence>